<dbReference type="RefSeq" id="WP_174966836.1">
    <property type="nucleotide sequence ID" value="NZ_CABVPU010000001.1"/>
</dbReference>
<organism evidence="5 6">
    <name type="scientific">Burkholderia lata (strain ATCC 17760 / DSM 23089 / LMG 22485 / NCIMB 9086 / R18194 / 383)</name>
    <dbReference type="NCBI Taxonomy" id="482957"/>
    <lineage>
        <taxon>Bacteria</taxon>
        <taxon>Pseudomonadati</taxon>
        <taxon>Pseudomonadota</taxon>
        <taxon>Betaproteobacteria</taxon>
        <taxon>Burkholderiales</taxon>
        <taxon>Burkholderiaceae</taxon>
        <taxon>Burkholderia</taxon>
        <taxon>Burkholderia cepacia complex</taxon>
    </lineage>
</organism>
<evidence type="ECO:0000256" key="2">
    <source>
        <dbReference type="ARBA" id="ARBA00022801"/>
    </source>
</evidence>
<proteinExistence type="predicted"/>
<dbReference type="PANTHER" id="PTHR13943:SF77">
    <property type="entry name" value="LRAT DOMAIN-CONTAINING PROTEIN"/>
    <property type="match status" value="1"/>
</dbReference>
<dbReference type="PROSITE" id="PS51934">
    <property type="entry name" value="LRAT"/>
    <property type="match status" value="1"/>
</dbReference>
<dbReference type="Proteomes" id="UP000494174">
    <property type="component" value="Unassembled WGS sequence"/>
</dbReference>
<dbReference type="GO" id="GO:0016410">
    <property type="term" value="F:N-acyltransferase activity"/>
    <property type="evidence" value="ECO:0007669"/>
    <property type="project" value="TreeGrafter"/>
</dbReference>
<name>A0A6P2GNP9_BURL3</name>
<accession>A0A6P2GNP9</accession>
<evidence type="ECO:0000256" key="1">
    <source>
        <dbReference type="ARBA" id="ARBA00022679"/>
    </source>
</evidence>
<evidence type="ECO:0000256" key="3">
    <source>
        <dbReference type="ARBA" id="ARBA00023098"/>
    </source>
</evidence>
<dbReference type="Gene3D" id="3.90.1720.10">
    <property type="entry name" value="endopeptidase domain like (from Nostoc punctiforme)"/>
    <property type="match status" value="1"/>
</dbReference>
<dbReference type="EMBL" id="CABVPU010000001">
    <property type="protein sequence ID" value="VWB05977.1"/>
    <property type="molecule type" value="Genomic_DNA"/>
</dbReference>
<dbReference type="PANTHER" id="PTHR13943">
    <property type="entry name" value="HRAS-LIKE SUPPRESSOR - RELATED"/>
    <property type="match status" value="1"/>
</dbReference>
<evidence type="ECO:0000259" key="4">
    <source>
        <dbReference type="PROSITE" id="PS51934"/>
    </source>
</evidence>
<dbReference type="InterPro" id="IPR051496">
    <property type="entry name" value="H-rev107_PLA/AT"/>
</dbReference>
<evidence type="ECO:0000313" key="5">
    <source>
        <dbReference type="EMBL" id="VWB05977.1"/>
    </source>
</evidence>
<dbReference type="AlphaFoldDB" id="A0A6P2GNP9"/>
<dbReference type="GO" id="GO:0004623">
    <property type="term" value="F:phospholipase A2 activity"/>
    <property type="evidence" value="ECO:0007669"/>
    <property type="project" value="TreeGrafter"/>
</dbReference>
<evidence type="ECO:0000313" key="6">
    <source>
        <dbReference type="Proteomes" id="UP000494174"/>
    </source>
</evidence>
<keyword evidence="1" id="KW-0808">Transferase</keyword>
<dbReference type="InterPro" id="IPR007053">
    <property type="entry name" value="LRAT_dom"/>
</dbReference>
<dbReference type="GO" id="GO:0070292">
    <property type="term" value="P:N-acylphosphatidylethanolamine metabolic process"/>
    <property type="evidence" value="ECO:0007669"/>
    <property type="project" value="TreeGrafter"/>
</dbReference>
<keyword evidence="3" id="KW-0443">Lipid metabolism</keyword>
<feature type="domain" description="LRAT" evidence="4">
    <location>
        <begin position="41"/>
        <end position="141"/>
    </location>
</feature>
<keyword evidence="2 5" id="KW-0378">Hydrolase</keyword>
<dbReference type="GO" id="GO:0008970">
    <property type="term" value="F:phospholipase A1 activity"/>
    <property type="evidence" value="ECO:0007669"/>
    <property type="project" value="TreeGrafter"/>
</dbReference>
<gene>
    <name evidence="5" type="ORF">BLA15945_00081</name>
</gene>
<dbReference type="GO" id="GO:0005737">
    <property type="term" value="C:cytoplasm"/>
    <property type="evidence" value="ECO:0007669"/>
    <property type="project" value="TreeGrafter"/>
</dbReference>
<reference evidence="5 6" key="1">
    <citation type="submission" date="2019-09" db="EMBL/GenBank/DDBJ databases">
        <authorList>
            <person name="Depoorter E."/>
        </authorList>
    </citation>
    <scope>NUCLEOTIDE SEQUENCE [LARGE SCALE GENOMIC DNA]</scope>
    <source>
        <strain evidence="5">R-15945</strain>
    </source>
</reference>
<protein>
    <submittedName>
        <fullName evidence="5">Hydrolase</fullName>
    </submittedName>
</protein>
<dbReference type="Pfam" id="PF04970">
    <property type="entry name" value="LRAT"/>
    <property type="match status" value="1"/>
</dbReference>
<sequence length="181" mass="19191">MERDLQPANSTAPCAAAGAADAIAHAVSLPGGVEALPLGAHLVSDRGCYSHHGIYVGDGRVVHYAGLCTSLHRGPIEEVTLERFADGHAVRVMPHPSAAYAGRTAVLRARSRLGEDRYRLLTNNCEHFCTWCVEGTGHSEQVRTCVMHPRTAFRFALSVCRALLVARHAGGRGTAAAVATA</sequence>